<name>D8SRP4_SELML</name>
<sequence>MTWTLIIQAFAKMRHTINVFWLMEQDELQPFAAILFQEEERCSSPMGTYTTASHPQARCLHGAVVLDQKKYVVGGRCEDKYLSDALQGFEFEKLDLDFTSILFLPELVFFTVANTIYQVARGTTVFAFVRIPSDERLRVYEFEAMMLVSPCNNDWRCSGWNAWSLGYLMVARTFTVERLTTSTPLIWKRRCGNVGVQGMLPQTMLLNMKSRKWTPVCVEPEGLSLVHAKIKDYACLIASGGDHGQGLCPSEGGKPVANVAGAIELLTGQAGLLQRNGVALTRGDLVYPGEELEFYEVLKPGNMDLHRMNLAACKHFLSRINKVMRGEGWLVPLMEFDAEPFVWMWNVSRDAAMNYLWRHGVPRYSMLRVHYVVNSDREHEIEKTAQFCINNETMDKQMLLNKVCKNARDFEVLNFINPATVPPIFLELDYSKTQDLEKCCVDVHNPEHEKRDGRADQFVRAGDCQERNAREADGGGRQERHVSSSV</sequence>
<dbReference type="HOGENOM" id="CLU_526191_0_0_1"/>
<keyword evidence="5" id="KW-1185">Reference proteome</keyword>
<dbReference type="SUPFAM" id="SSF117281">
    <property type="entry name" value="Kelch motif"/>
    <property type="match status" value="1"/>
</dbReference>
<dbReference type="Gramene" id="EFJ12897">
    <property type="protein sequence ID" value="EFJ12897"/>
    <property type="gene ID" value="SELMODRAFT_424996"/>
</dbReference>
<keyword evidence="1" id="KW-0880">Kelch repeat</keyword>
<keyword evidence="2" id="KW-0677">Repeat</keyword>
<protein>
    <submittedName>
        <fullName evidence="4">Uncharacterized protein</fullName>
    </submittedName>
</protein>
<gene>
    <name evidence="4" type="ORF">SELMODRAFT_424996</name>
</gene>
<organism evidence="5">
    <name type="scientific">Selaginella moellendorffii</name>
    <name type="common">Spikemoss</name>
    <dbReference type="NCBI Taxonomy" id="88036"/>
    <lineage>
        <taxon>Eukaryota</taxon>
        <taxon>Viridiplantae</taxon>
        <taxon>Streptophyta</taxon>
        <taxon>Embryophyta</taxon>
        <taxon>Tracheophyta</taxon>
        <taxon>Lycopodiopsida</taxon>
        <taxon>Selaginellales</taxon>
        <taxon>Selaginellaceae</taxon>
        <taxon>Selaginella</taxon>
    </lineage>
</organism>
<evidence type="ECO:0000256" key="2">
    <source>
        <dbReference type="ARBA" id="ARBA00022737"/>
    </source>
</evidence>
<dbReference type="PANTHER" id="PTHR46093:SF3">
    <property type="entry name" value="ACYL-COA-BINDING DOMAIN-CONTAINING PROTEIN 4"/>
    <property type="match status" value="1"/>
</dbReference>
<evidence type="ECO:0000313" key="4">
    <source>
        <dbReference type="EMBL" id="EFJ12897.1"/>
    </source>
</evidence>
<dbReference type="AlphaFoldDB" id="D8SRP4"/>
<evidence type="ECO:0000256" key="3">
    <source>
        <dbReference type="SAM" id="MobiDB-lite"/>
    </source>
</evidence>
<dbReference type="KEGG" id="smo:SELMODRAFT_424996"/>
<dbReference type="EMBL" id="GL377636">
    <property type="protein sequence ID" value="EFJ12897.1"/>
    <property type="molecule type" value="Genomic_DNA"/>
</dbReference>
<reference evidence="4 5" key="1">
    <citation type="journal article" date="2011" name="Science">
        <title>The Selaginella genome identifies genetic changes associated with the evolution of vascular plants.</title>
        <authorList>
            <person name="Banks J.A."/>
            <person name="Nishiyama T."/>
            <person name="Hasebe M."/>
            <person name="Bowman J.L."/>
            <person name="Gribskov M."/>
            <person name="dePamphilis C."/>
            <person name="Albert V.A."/>
            <person name="Aono N."/>
            <person name="Aoyama T."/>
            <person name="Ambrose B.A."/>
            <person name="Ashton N.W."/>
            <person name="Axtell M.J."/>
            <person name="Barker E."/>
            <person name="Barker M.S."/>
            <person name="Bennetzen J.L."/>
            <person name="Bonawitz N.D."/>
            <person name="Chapple C."/>
            <person name="Cheng C."/>
            <person name="Correa L.G."/>
            <person name="Dacre M."/>
            <person name="DeBarry J."/>
            <person name="Dreyer I."/>
            <person name="Elias M."/>
            <person name="Engstrom E.M."/>
            <person name="Estelle M."/>
            <person name="Feng L."/>
            <person name="Finet C."/>
            <person name="Floyd S.K."/>
            <person name="Frommer W.B."/>
            <person name="Fujita T."/>
            <person name="Gramzow L."/>
            <person name="Gutensohn M."/>
            <person name="Harholt J."/>
            <person name="Hattori M."/>
            <person name="Heyl A."/>
            <person name="Hirai T."/>
            <person name="Hiwatashi Y."/>
            <person name="Ishikawa M."/>
            <person name="Iwata M."/>
            <person name="Karol K.G."/>
            <person name="Koehler B."/>
            <person name="Kolukisaoglu U."/>
            <person name="Kubo M."/>
            <person name="Kurata T."/>
            <person name="Lalonde S."/>
            <person name="Li K."/>
            <person name="Li Y."/>
            <person name="Litt A."/>
            <person name="Lyons E."/>
            <person name="Manning G."/>
            <person name="Maruyama T."/>
            <person name="Michael T.P."/>
            <person name="Mikami K."/>
            <person name="Miyazaki S."/>
            <person name="Morinaga S."/>
            <person name="Murata T."/>
            <person name="Mueller-Roeber B."/>
            <person name="Nelson D.R."/>
            <person name="Obara M."/>
            <person name="Oguri Y."/>
            <person name="Olmstead R.G."/>
            <person name="Onodera N."/>
            <person name="Petersen B.L."/>
            <person name="Pils B."/>
            <person name="Prigge M."/>
            <person name="Rensing S.A."/>
            <person name="Riano-Pachon D.M."/>
            <person name="Roberts A.W."/>
            <person name="Sato Y."/>
            <person name="Scheller H.V."/>
            <person name="Schulz B."/>
            <person name="Schulz C."/>
            <person name="Shakirov E.V."/>
            <person name="Shibagaki N."/>
            <person name="Shinohara N."/>
            <person name="Shippen D.E."/>
            <person name="Soerensen I."/>
            <person name="Sotooka R."/>
            <person name="Sugimoto N."/>
            <person name="Sugita M."/>
            <person name="Sumikawa N."/>
            <person name="Tanurdzic M."/>
            <person name="Theissen G."/>
            <person name="Ulvskov P."/>
            <person name="Wakazuki S."/>
            <person name="Weng J.K."/>
            <person name="Willats W.W."/>
            <person name="Wipf D."/>
            <person name="Wolf P.G."/>
            <person name="Yang L."/>
            <person name="Zimmer A.D."/>
            <person name="Zhu Q."/>
            <person name="Mitros T."/>
            <person name="Hellsten U."/>
            <person name="Loque D."/>
            <person name="Otillar R."/>
            <person name="Salamov A."/>
            <person name="Schmutz J."/>
            <person name="Shapiro H."/>
            <person name="Lindquist E."/>
            <person name="Lucas S."/>
            <person name="Rokhsar D."/>
            <person name="Grigoriev I.V."/>
        </authorList>
    </citation>
    <scope>NUCLEOTIDE SEQUENCE [LARGE SCALE GENOMIC DNA]</scope>
</reference>
<evidence type="ECO:0000313" key="5">
    <source>
        <dbReference type="Proteomes" id="UP000001514"/>
    </source>
</evidence>
<proteinExistence type="predicted"/>
<dbReference type="InParanoid" id="D8SRP4"/>
<dbReference type="PANTHER" id="PTHR46093">
    <property type="entry name" value="ACYL-COA-BINDING DOMAIN-CONTAINING PROTEIN 5"/>
    <property type="match status" value="1"/>
</dbReference>
<accession>D8SRP4</accession>
<dbReference type="Proteomes" id="UP000001514">
    <property type="component" value="Unassembled WGS sequence"/>
</dbReference>
<feature type="region of interest" description="Disordered" evidence="3">
    <location>
        <begin position="448"/>
        <end position="486"/>
    </location>
</feature>
<evidence type="ECO:0000256" key="1">
    <source>
        <dbReference type="ARBA" id="ARBA00022441"/>
    </source>
</evidence>
<dbReference type="InterPro" id="IPR015915">
    <property type="entry name" value="Kelch-typ_b-propeller"/>
</dbReference>